<evidence type="ECO:0000313" key="3">
    <source>
        <dbReference type="Proteomes" id="UP000050929"/>
    </source>
</evidence>
<dbReference type="InterPro" id="IPR035240">
    <property type="entry name" value="SprT_Zn_ribbon"/>
</dbReference>
<evidence type="ECO:0000313" key="2">
    <source>
        <dbReference type="EMBL" id="KRK65222.1"/>
    </source>
</evidence>
<dbReference type="Proteomes" id="UP000050929">
    <property type="component" value="Unassembled WGS sequence"/>
</dbReference>
<dbReference type="SMART" id="SM00731">
    <property type="entry name" value="SprT"/>
    <property type="match status" value="1"/>
</dbReference>
<dbReference type="GO" id="GO:0006950">
    <property type="term" value="P:response to stress"/>
    <property type="evidence" value="ECO:0007669"/>
    <property type="project" value="UniProtKB-ARBA"/>
</dbReference>
<accession>A0A0R1J1K6</accession>
<name>A0A0R1J1K6_9LACO</name>
<dbReference type="SUPFAM" id="SSF48695">
    <property type="entry name" value="Multiheme cytochromes"/>
    <property type="match status" value="1"/>
</dbReference>
<dbReference type="NCBIfam" id="NF003339">
    <property type="entry name" value="PRK04351.1"/>
    <property type="match status" value="1"/>
</dbReference>
<feature type="domain" description="SprT-like" evidence="1">
    <location>
        <begin position="4"/>
        <end position="149"/>
    </location>
</feature>
<keyword evidence="3" id="KW-1185">Reference proteome</keyword>
<dbReference type="InterPro" id="IPR006640">
    <property type="entry name" value="SprT-like_domain"/>
</dbReference>
<dbReference type="Pfam" id="PF10263">
    <property type="entry name" value="SprT-like"/>
    <property type="match status" value="1"/>
</dbReference>
<organism evidence="2 3">
    <name type="scientific">Companilactobacillus tucceti DSM 20183</name>
    <dbReference type="NCBI Taxonomy" id="1423811"/>
    <lineage>
        <taxon>Bacteria</taxon>
        <taxon>Bacillati</taxon>
        <taxon>Bacillota</taxon>
        <taxon>Bacilli</taxon>
        <taxon>Lactobacillales</taxon>
        <taxon>Lactobacillaceae</taxon>
        <taxon>Companilactobacillus</taxon>
    </lineage>
</organism>
<dbReference type="OrthoDB" id="9799909at2"/>
<sequence length="156" mass="18341">MTDEELTELIKKVSQKYFGKPFVHKANFNGRLKTTGGRFHLKDRHIDINPRVYQIYGMPELVGVIKHELCHYHLYNAGLPAKHRDKEFKILLKKVNGLRYAPKLTTGKKMHKNIHLYECSKCHLKYQRVRKLDTSRYVCGKCHGKLKFVKDIQMSS</sequence>
<evidence type="ECO:0000259" key="1">
    <source>
        <dbReference type="SMART" id="SM00731"/>
    </source>
</evidence>
<dbReference type="Pfam" id="PF17283">
    <property type="entry name" value="Zn_ribbon_SprT"/>
    <property type="match status" value="1"/>
</dbReference>
<comment type="caution">
    <text evidence="2">The sequence shown here is derived from an EMBL/GenBank/DDBJ whole genome shotgun (WGS) entry which is preliminary data.</text>
</comment>
<dbReference type="RefSeq" id="WP_057764643.1">
    <property type="nucleotide sequence ID" value="NZ_AZDG01000004.1"/>
</dbReference>
<dbReference type="InterPro" id="IPR036280">
    <property type="entry name" value="Multihaem_cyt_sf"/>
</dbReference>
<dbReference type="PATRIC" id="fig|1423811.3.peg.1623"/>
<dbReference type="STRING" id="1423811.FC72_GL001598"/>
<proteinExistence type="predicted"/>
<gene>
    <name evidence="2" type="ORF">FC72_GL001598</name>
</gene>
<protein>
    <recommendedName>
        <fullName evidence="1">SprT-like domain-containing protein</fullName>
    </recommendedName>
</protein>
<dbReference type="EMBL" id="AZDG01000004">
    <property type="protein sequence ID" value="KRK65222.1"/>
    <property type="molecule type" value="Genomic_DNA"/>
</dbReference>
<dbReference type="AlphaFoldDB" id="A0A0R1J1K6"/>
<reference evidence="2 3" key="1">
    <citation type="journal article" date="2015" name="Genome Announc.">
        <title>Expanding the biotechnology potential of lactobacilli through comparative genomics of 213 strains and associated genera.</title>
        <authorList>
            <person name="Sun Z."/>
            <person name="Harris H.M."/>
            <person name="McCann A."/>
            <person name="Guo C."/>
            <person name="Argimon S."/>
            <person name="Zhang W."/>
            <person name="Yang X."/>
            <person name="Jeffery I.B."/>
            <person name="Cooney J.C."/>
            <person name="Kagawa T.F."/>
            <person name="Liu W."/>
            <person name="Song Y."/>
            <person name="Salvetti E."/>
            <person name="Wrobel A."/>
            <person name="Rasinkangas P."/>
            <person name="Parkhill J."/>
            <person name="Rea M.C."/>
            <person name="O'Sullivan O."/>
            <person name="Ritari J."/>
            <person name="Douillard F.P."/>
            <person name="Paul Ross R."/>
            <person name="Yang R."/>
            <person name="Briner A.E."/>
            <person name="Felis G.E."/>
            <person name="de Vos W.M."/>
            <person name="Barrangou R."/>
            <person name="Klaenhammer T.R."/>
            <person name="Caufield P.W."/>
            <person name="Cui Y."/>
            <person name="Zhang H."/>
            <person name="O'Toole P.W."/>
        </authorList>
    </citation>
    <scope>NUCLEOTIDE SEQUENCE [LARGE SCALE GENOMIC DNA]</scope>
    <source>
        <strain evidence="2 3">DSM 20183</strain>
    </source>
</reference>